<protein>
    <submittedName>
        <fullName evidence="3">Lipopolysaccharide biosynthesis protein</fullName>
    </submittedName>
</protein>
<dbReference type="Pfam" id="PF00534">
    <property type="entry name" value="Glycos_transf_1"/>
    <property type="match status" value="1"/>
</dbReference>
<proteinExistence type="predicted"/>
<dbReference type="SUPFAM" id="SSF53756">
    <property type="entry name" value="UDP-Glycosyltransferase/glycogen phosphorylase"/>
    <property type="match status" value="1"/>
</dbReference>
<feature type="domain" description="Glycosyl transferase family 1" evidence="1">
    <location>
        <begin position="180"/>
        <end position="341"/>
    </location>
</feature>
<reference evidence="3 4" key="1">
    <citation type="submission" date="2017-02" db="EMBL/GenBank/DDBJ databases">
        <title>Chromobacterium haemolyticum H5244.</title>
        <authorList>
            <person name="Gulvik C.A."/>
        </authorList>
    </citation>
    <scope>NUCLEOTIDE SEQUENCE [LARGE SCALE GENOMIC DNA]</scope>
    <source>
        <strain evidence="3 4">H5244</strain>
    </source>
</reference>
<dbReference type="GO" id="GO:0016757">
    <property type="term" value="F:glycosyltransferase activity"/>
    <property type="evidence" value="ECO:0007669"/>
    <property type="project" value="InterPro"/>
</dbReference>
<evidence type="ECO:0000313" key="3">
    <source>
        <dbReference type="EMBL" id="OQS43815.1"/>
    </source>
</evidence>
<evidence type="ECO:0000313" key="4">
    <source>
        <dbReference type="Proteomes" id="UP000192721"/>
    </source>
</evidence>
<dbReference type="InterPro" id="IPR001296">
    <property type="entry name" value="Glyco_trans_1"/>
</dbReference>
<evidence type="ECO:0000259" key="1">
    <source>
        <dbReference type="Pfam" id="PF00534"/>
    </source>
</evidence>
<organism evidence="3 4">
    <name type="scientific">Chromobacterium haemolyticum</name>
    <dbReference type="NCBI Taxonomy" id="394935"/>
    <lineage>
        <taxon>Bacteria</taxon>
        <taxon>Pseudomonadati</taxon>
        <taxon>Pseudomonadota</taxon>
        <taxon>Betaproteobacteria</taxon>
        <taxon>Neisseriales</taxon>
        <taxon>Chromobacteriaceae</taxon>
        <taxon>Chromobacterium</taxon>
    </lineage>
</organism>
<dbReference type="EMBL" id="MUKV01000002">
    <property type="protein sequence ID" value="OQS43815.1"/>
    <property type="molecule type" value="Genomic_DNA"/>
</dbReference>
<dbReference type="Gene3D" id="3.40.50.2000">
    <property type="entry name" value="Glycogen Phosphorylase B"/>
    <property type="match status" value="2"/>
</dbReference>
<dbReference type="PANTHER" id="PTHR12526:SF635">
    <property type="entry name" value="GLYCOSYL TRANSFERASE GROUP 1"/>
    <property type="match status" value="1"/>
</dbReference>
<comment type="caution">
    <text evidence="3">The sequence shown here is derived from an EMBL/GenBank/DDBJ whole genome shotgun (WGS) entry which is preliminary data.</text>
</comment>
<gene>
    <name evidence="3" type="ORF">B0T45_03410</name>
</gene>
<name>A0A1W0D9W7_9NEIS</name>
<dbReference type="CDD" id="cd03801">
    <property type="entry name" value="GT4_PimA-like"/>
    <property type="match status" value="1"/>
</dbReference>
<dbReference type="AlphaFoldDB" id="A0A1W0D9W7"/>
<dbReference type="Pfam" id="PF13439">
    <property type="entry name" value="Glyco_transf_4"/>
    <property type="match status" value="1"/>
</dbReference>
<sequence>MRDWVLFTESSPNVGGQELQLMQQMRLLGERGFRPVLACRPQTRVMEVARQRGLEVLPLRFRNSLHMPSILALSAWMRRHRPRLAICHSGHDSNNLAIAARLMGRDRPFLLRSRTYQPGQASAWSYNQLMDATMLPSAYLKRCLLENPAILPEKLHVVYPGIDFDALDQAASLPLSAELEQWLSRSSGPLLVQAAMLRGEKGHRTVLAALDLLRDKWPDARYLIAGEGPEQQAITELARSLGLQDRVLLAGVVSPVAALLARADLVLMPSSYEPLGMSQIEALGLGVPVIASDTGGIPETMSHGETGMLAPPGDAPAWASAIDLALSQPAMMKIWAQAGRADVRSRFAPEQNLRRILELSGMSAPGM</sequence>
<dbReference type="InterPro" id="IPR028098">
    <property type="entry name" value="Glyco_trans_4-like_N"/>
</dbReference>
<evidence type="ECO:0000259" key="2">
    <source>
        <dbReference type="Pfam" id="PF13439"/>
    </source>
</evidence>
<feature type="domain" description="Glycosyltransferase subfamily 4-like N-terminal" evidence="2">
    <location>
        <begin position="14"/>
        <end position="165"/>
    </location>
</feature>
<dbReference type="PANTHER" id="PTHR12526">
    <property type="entry name" value="GLYCOSYLTRANSFERASE"/>
    <property type="match status" value="1"/>
</dbReference>
<dbReference type="Proteomes" id="UP000192721">
    <property type="component" value="Unassembled WGS sequence"/>
</dbReference>
<dbReference type="RefSeq" id="WP_081554609.1">
    <property type="nucleotide sequence ID" value="NZ_MUKV01000002.1"/>
</dbReference>
<accession>A0A1W0D9W7</accession>